<evidence type="ECO:0000313" key="12">
    <source>
        <dbReference type="Proteomes" id="UP000533476"/>
    </source>
</evidence>
<protein>
    <submittedName>
        <fullName evidence="11">Cation transporter</fullName>
    </submittedName>
</protein>
<evidence type="ECO:0000256" key="8">
    <source>
        <dbReference type="SAM" id="Phobius"/>
    </source>
</evidence>
<dbReference type="GO" id="GO:0005886">
    <property type="term" value="C:plasma membrane"/>
    <property type="evidence" value="ECO:0007669"/>
    <property type="project" value="TreeGrafter"/>
</dbReference>
<evidence type="ECO:0000256" key="1">
    <source>
        <dbReference type="ARBA" id="ARBA00004141"/>
    </source>
</evidence>
<evidence type="ECO:0000256" key="5">
    <source>
        <dbReference type="ARBA" id="ARBA00022989"/>
    </source>
</evidence>
<accession>A0A7Y0Q4M2</accession>
<dbReference type="InterPro" id="IPR027469">
    <property type="entry name" value="Cation_efflux_TMD_sf"/>
</dbReference>
<dbReference type="PANTHER" id="PTHR11562:SF17">
    <property type="entry name" value="RE54080P-RELATED"/>
    <property type="match status" value="1"/>
</dbReference>
<dbReference type="AlphaFoldDB" id="A0A7Y0Q4M2"/>
<dbReference type="Gene3D" id="1.20.1510.10">
    <property type="entry name" value="Cation efflux protein transmembrane domain"/>
    <property type="match status" value="1"/>
</dbReference>
<dbReference type="PANTHER" id="PTHR11562">
    <property type="entry name" value="CATION EFFLUX PROTEIN/ ZINC TRANSPORTER"/>
    <property type="match status" value="1"/>
</dbReference>
<evidence type="ECO:0000313" key="11">
    <source>
        <dbReference type="EMBL" id="NMP24767.1"/>
    </source>
</evidence>
<dbReference type="Proteomes" id="UP000533476">
    <property type="component" value="Unassembled WGS sequence"/>
</dbReference>
<dbReference type="Pfam" id="PF01545">
    <property type="entry name" value="Cation_efflux"/>
    <property type="match status" value="1"/>
</dbReference>
<feature type="transmembrane region" description="Helical" evidence="8">
    <location>
        <begin position="113"/>
        <end position="135"/>
    </location>
</feature>
<keyword evidence="5 8" id="KW-1133">Transmembrane helix</keyword>
<dbReference type="EMBL" id="JABBVZ010000146">
    <property type="protein sequence ID" value="NMP24767.1"/>
    <property type="molecule type" value="Genomic_DNA"/>
</dbReference>
<feature type="transmembrane region" description="Helical" evidence="8">
    <location>
        <begin position="82"/>
        <end position="101"/>
    </location>
</feature>
<evidence type="ECO:0000256" key="2">
    <source>
        <dbReference type="ARBA" id="ARBA00008873"/>
    </source>
</evidence>
<feature type="domain" description="Cation efflux protein cytoplasmic" evidence="10">
    <location>
        <begin position="212"/>
        <end position="281"/>
    </location>
</feature>
<evidence type="ECO:0000256" key="7">
    <source>
        <dbReference type="ARBA" id="ARBA00023136"/>
    </source>
</evidence>
<evidence type="ECO:0000256" key="3">
    <source>
        <dbReference type="ARBA" id="ARBA00022448"/>
    </source>
</evidence>
<keyword evidence="3" id="KW-0813">Transport</keyword>
<keyword evidence="12" id="KW-1185">Reference proteome</keyword>
<dbReference type="SUPFAM" id="SSF161111">
    <property type="entry name" value="Cation efflux protein transmembrane domain-like"/>
    <property type="match status" value="1"/>
</dbReference>
<feature type="transmembrane region" description="Helical" evidence="8">
    <location>
        <begin position="147"/>
        <end position="169"/>
    </location>
</feature>
<dbReference type="Pfam" id="PF16916">
    <property type="entry name" value="ZT_dimer"/>
    <property type="match status" value="1"/>
</dbReference>
<comment type="similarity">
    <text evidence="2">Belongs to the cation diffusion facilitator (CDF) transporter (TC 2.A.4) family. SLC30A subfamily.</text>
</comment>
<evidence type="ECO:0000259" key="10">
    <source>
        <dbReference type="Pfam" id="PF16916"/>
    </source>
</evidence>
<feature type="transmembrane region" description="Helical" evidence="8">
    <location>
        <begin position="15"/>
        <end position="35"/>
    </location>
</feature>
<evidence type="ECO:0000256" key="4">
    <source>
        <dbReference type="ARBA" id="ARBA00022692"/>
    </source>
</evidence>
<feature type="transmembrane region" description="Helical" evidence="8">
    <location>
        <begin position="175"/>
        <end position="195"/>
    </location>
</feature>
<sequence length="291" mass="30963">MAAHQYHGHGVPGGFGYAVAVTMALIIAKVVGAWWGHSLALGADAAHSLGDVGALGFAWYADRQRHRPPTAYFTFGWGRLEVLAGLANALSLWVLAGALGWDALQHWQQPQANAGIMAAAAGVSLVANGALVWVFRDPHDFNRRSTLWHLATDSAGSFGVLLAAAVLWWTGWTPINAAVTILIAVLMIWGGWGVVRDTVRVLLEAAPASIPLAEIADQMAAVPGVDQIHDLHVWTVSSEAPALACHVTLTYSAPSPQAVLCDLHEVLVPYGITHSTIQVETEAEAHPEPPW</sequence>
<dbReference type="InterPro" id="IPR027470">
    <property type="entry name" value="Cation_efflux_CTD"/>
</dbReference>
<keyword evidence="4 8" id="KW-0812">Transmembrane</keyword>
<evidence type="ECO:0000259" key="9">
    <source>
        <dbReference type="Pfam" id="PF01545"/>
    </source>
</evidence>
<comment type="subcellular location">
    <subcellularLocation>
        <location evidence="1">Membrane</location>
        <topology evidence="1">Multi-pass membrane protein</topology>
    </subcellularLocation>
</comment>
<dbReference type="InterPro" id="IPR002524">
    <property type="entry name" value="Cation_efflux"/>
</dbReference>
<feature type="domain" description="Cation efflux protein transmembrane" evidence="9">
    <location>
        <begin position="18"/>
        <end position="203"/>
    </location>
</feature>
<dbReference type="GO" id="GO:0005385">
    <property type="term" value="F:zinc ion transmembrane transporter activity"/>
    <property type="evidence" value="ECO:0007669"/>
    <property type="project" value="TreeGrafter"/>
</dbReference>
<gene>
    <name evidence="11" type="ORF">HIJ39_20880</name>
</gene>
<name>A0A7Y0Q4M2_9FIRM</name>
<comment type="caution">
    <text evidence="11">The sequence shown here is derived from an EMBL/GenBank/DDBJ whole genome shotgun (WGS) entry which is preliminary data.</text>
</comment>
<feature type="transmembrane region" description="Helical" evidence="8">
    <location>
        <begin position="41"/>
        <end position="61"/>
    </location>
</feature>
<proteinExistence type="inferred from homology"/>
<dbReference type="RefSeq" id="WP_169102974.1">
    <property type="nucleotide sequence ID" value="NZ_JABBVZ010000146.1"/>
</dbReference>
<keyword evidence="6" id="KW-0406">Ion transport</keyword>
<dbReference type="NCBIfam" id="TIGR01297">
    <property type="entry name" value="CDF"/>
    <property type="match status" value="1"/>
</dbReference>
<organism evidence="11 12">
    <name type="scientific">Sulfobacillus harzensis</name>
    <dbReference type="NCBI Taxonomy" id="2729629"/>
    <lineage>
        <taxon>Bacteria</taxon>
        <taxon>Bacillati</taxon>
        <taxon>Bacillota</taxon>
        <taxon>Clostridia</taxon>
        <taxon>Eubacteriales</taxon>
        <taxon>Clostridiales Family XVII. Incertae Sedis</taxon>
        <taxon>Sulfobacillus</taxon>
    </lineage>
</organism>
<dbReference type="InterPro" id="IPR050681">
    <property type="entry name" value="CDF/SLC30A"/>
</dbReference>
<keyword evidence="7 8" id="KW-0472">Membrane</keyword>
<reference evidence="11 12" key="1">
    <citation type="submission" date="2020-04" db="EMBL/GenBank/DDBJ databases">
        <authorList>
            <person name="Zhang R."/>
            <person name="Schippers A."/>
        </authorList>
    </citation>
    <scope>NUCLEOTIDE SEQUENCE [LARGE SCALE GENOMIC DNA]</scope>
    <source>
        <strain evidence="11 12">DSM 109850</strain>
    </source>
</reference>
<dbReference type="InterPro" id="IPR058533">
    <property type="entry name" value="Cation_efflux_TM"/>
</dbReference>
<evidence type="ECO:0000256" key="6">
    <source>
        <dbReference type="ARBA" id="ARBA00023065"/>
    </source>
</evidence>